<dbReference type="GO" id="GO:0047974">
    <property type="term" value="F:guanosine deaminase activity"/>
    <property type="evidence" value="ECO:0007669"/>
    <property type="project" value="TreeGrafter"/>
</dbReference>
<dbReference type="SUPFAM" id="SSF53927">
    <property type="entry name" value="Cytidine deaminase-like"/>
    <property type="match status" value="1"/>
</dbReference>
<dbReference type="Gene3D" id="3.40.140.10">
    <property type="entry name" value="Cytidine Deaminase, domain 2"/>
    <property type="match status" value="1"/>
</dbReference>
<evidence type="ECO:0000256" key="1">
    <source>
        <dbReference type="ARBA" id="ARBA00006576"/>
    </source>
</evidence>
<dbReference type="GO" id="GO:0006152">
    <property type="term" value="P:purine nucleoside catabolic process"/>
    <property type="evidence" value="ECO:0007669"/>
    <property type="project" value="TreeGrafter"/>
</dbReference>
<evidence type="ECO:0000259" key="5">
    <source>
        <dbReference type="PROSITE" id="PS51747"/>
    </source>
</evidence>
<keyword evidence="2" id="KW-0479">Metal-binding</keyword>
<dbReference type="PANTHER" id="PTHR11079:SF161">
    <property type="entry name" value="CMP_DCMP-TYPE DEAMINASE DOMAIN-CONTAINING PROTEIN"/>
    <property type="match status" value="1"/>
</dbReference>
<proteinExistence type="inferred from homology"/>
<dbReference type="WBParaSite" id="Gr19_v10_g10322.t1">
    <property type="protein sequence ID" value="Gr19_v10_g10322.t1"/>
    <property type="gene ID" value="Gr19_v10_g10322"/>
</dbReference>
<protein>
    <submittedName>
        <fullName evidence="7">CMP/dCMP-type deaminase domain-containing protein</fullName>
    </submittedName>
</protein>
<keyword evidence="4" id="KW-0862">Zinc</keyword>
<evidence type="ECO:0000313" key="6">
    <source>
        <dbReference type="Proteomes" id="UP000887572"/>
    </source>
</evidence>
<dbReference type="Pfam" id="PF00383">
    <property type="entry name" value="dCMP_cyt_deam_1"/>
    <property type="match status" value="1"/>
</dbReference>
<organism evidence="6 7">
    <name type="scientific">Globodera rostochiensis</name>
    <name type="common">Golden nematode worm</name>
    <name type="synonym">Heterodera rostochiensis</name>
    <dbReference type="NCBI Taxonomy" id="31243"/>
    <lineage>
        <taxon>Eukaryota</taxon>
        <taxon>Metazoa</taxon>
        <taxon>Ecdysozoa</taxon>
        <taxon>Nematoda</taxon>
        <taxon>Chromadorea</taxon>
        <taxon>Rhabditida</taxon>
        <taxon>Tylenchina</taxon>
        <taxon>Tylenchomorpha</taxon>
        <taxon>Tylenchoidea</taxon>
        <taxon>Heteroderidae</taxon>
        <taxon>Heteroderinae</taxon>
        <taxon>Globodera</taxon>
    </lineage>
</organism>
<dbReference type="PROSITE" id="PS00903">
    <property type="entry name" value="CYT_DCMP_DEAMINASES_1"/>
    <property type="match status" value="1"/>
</dbReference>
<dbReference type="InterPro" id="IPR016193">
    <property type="entry name" value="Cytidine_deaminase-like"/>
</dbReference>
<keyword evidence="3" id="KW-0378">Hydrolase</keyword>
<dbReference type="PANTHER" id="PTHR11079">
    <property type="entry name" value="CYTOSINE DEAMINASE FAMILY MEMBER"/>
    <property type="match status" value="1"/>
</dbReference>
<dbReference type="InterPro" id="IPR002125">
    <property type="entry name" value="CMP_dCMP_dom"/>
</dbReference>
<dbReference type="GO" id="GO:0008270">
    <property type="term" value="F:zinc ion binding"/>
    <property type="evidence" value="ECO:0007669"/>
    <property type="project" value="InterPro"/>
</dbReference>
<dbReference type="FunFam" id="3.40.140.10:FF:000011">
    <property type="entry name" value="tRNA-specific adenosine deaminase"/>
    <property type="match status" value="1"/>
</dbReference>
<feature type="domain" description="CMP/dCMP-type deaminase" evidence="5">
    <location>
        <begin position="59"/>
        <end position="181"/>
    </location>
</feature>
<sequence length="215" mass="24102">MLPKPLVPVSAKQANLLGVFGELTSRWHYAIVHFTSIISPADRSFVRSPFWSEKQMPDQKEKEFMHNAVEEGIRGVQCGDGGPFGAVIVKNGEIIAQGHNMVLTSNDPTAHAEIVALRRASQALDTFDLSGCSLYTSCYPCPMCMGAVLWARIANVYYAAAPTDAASVGFDDQNFHEFVRDPKCFEQMMALEHLPVEGHMIVFEKWEQREEKRMY</sequence>
<dbReference type="CDD" id="cd01285">
    <property type="entry name" value="nucleoside_deaminase"/>
    <property type="match status" value="1"/>
</dbReference>
<comment type="similarity">
    <text evidence="1">Belongs to the cytidine and deoxycytidylate deaminase family.</text>
</comment>
<dbReference type="PROSITE" id="PS51747">
    <property type="entry name" value="CYT_DCMP_DEAMINASES_2"/>
    <property type="match status" value="1"/>
</dbReference>
<dbReference type="AlphaFoldDB" id="A0A914GPV0"/>
<dbReference type="InterPro" id="IPR016192">
    <property type="entry name" value="APOBEC/CMP_deaminase_Zn-bd"/>
</dbReference>
<name>A0A914GPV0_GLORO</name>
<accession>A0A914GPV0</accession>
<evidence type="ECO:0000256" key="2">
    <source>
        <dbReference type="ARBA" id="ARBA00022723"/>
    </source>
</evidence>
<dbReference type="Proteomes" id="UP000887572">
    <property type="component" value="Unplaced"/>
</dbReference>
<evidence type="ECO:0000256" key="3">
    <source>
        <dbReference type="ARBA" id="ARBA00022801"/>
    </source>
</evidence>
<reference evidence="7" key="1">
    <citation type="submission" date="2022-11" db="UniProtKB">
        <authorList>
            <consortium name="WormBaseParasite"/>
        </authorList>
    </citation>
    <scope>IDENTIFICATION</scope>
</reference>
<evidence type="ECO:0000313" key="7">
    <source>
        <dbReference type="WBParaSite" id="Gr19_v10_g10322.t1"/>
    </source>
</evidence>
<evidence type="ECO:0000256" key="4">
    <source>
        <dbReference type="ARBA" id="ARBA00022833"/>
    </source>
</evidence>
<keyword evidence="6" id="KW-1185">Reference proteome</keyword>